<keyword evidence="2" id="KW-0645">Protease</keyword>
<keyword evidence="3 7" id="KW-0378">Hydrolase</keyword>
<comment type="similarity">
    <text evidence="1">Belongs to the peptidase S1 family.</text>
</comment>
<dbReference type="SUPFAM" id="SSF50494">
    <property type="entry name" value="Trypsin-like serine proteases"/>
    <property type="match status" value="1"/>
</dbReference>
<name>A0A7W7Q0F7_9PSEU</name>
<keyword evidence="8" id="KW-1185">Reference proteome</keyword>
<dbReference type="GO" id="GO:0006508">
    <property type="term" value="P:proteolysis"/>
    <property type="evidence" value="ECO:0007669"/>
    <property type="project" value="UniProtKB-KW"/>
</dbReference>
<evidence type="ECO:0000256" key="4">
    <source>
        <dbReference type="ARBA" id="ARBA00022825"/>
    </source>
</evidence>
<evidence type="ECO:0000256" key="3">
    <source>
        <dbReference type="ARBA" id="ARBA00022801"/>
    </source>
</evidence>
<evidence type="ECO:0000256" key="6">
    <source>
        <dbReference type="SAM" id="SignalP"/>
    </source>
</evidence>
<dbReference type="InterPro" id="IPR043504">
    <property type="entry name" value="Peptidase_S1_PA_chymotrypsin"/>
</dbReference>
<organism evidence="7 8">
    <name type="scientific">Actinophytocola algeriensis</name>
    <dbReference type="NCBI Taxonomy" id="1768010"/>
    <lineage>
        <taxon>Bacteria</taxon>
        <taxon>Bacillati</taxon>
        <taxon>Actinomycetota</taxon>
        <taxon>Actinomycetes</taxon>
        <taxon>Pseudonocardiales</taxon>
        <taxon>Pseudonocardiaceae</taxon>
    </lineage>
</organism>
<evidence type="ECO:0000256" key="1">
    <source>
        <dbReference type="ARBA" id="ARBA00007664"/>
    </source>
</evidence>
<accession>A0A7W7Q0F7</accession>
<protein>
    <submittedName>
        <fullName evidence="7">Streptogrisin C</fullName>
        <ecNumber evidence="7">3.4.21.-</ecNumber>
    </submittedName>
</protein>
<dbReference type="Proteomes" id="UP000520767">
    <property type="component" value="Unassembled WGS sequence"/>
</dbReference>
<sequence>MRRLIATLTVLVACLFGLPGTAAAAPVPIGGGSVLFNPLGPAAARCTVAFAATDGGREYLIAGNGCGTATSTMLYSGDNVLVGSIVGGLDGGYVVVAVRNTDAWDVVGWIDAGSRYPIAGAKETPVGGRVCLLSHSAGITCGTVTAKNVTISFPEGTVSGLTQTNICPQQRSIAYVTGNQAQGVPFGGGSGICTTPGTSYFYPVNRILSAYGLTLVTG</sequence>
<evidence type="ECO:0000256" key="2">
    <source>
        <dbReference type="ARBA" id="ARBA00022670"/>
    </source>
</evidence>
<keyword evidence="4" id="KW-0720">Serine protease</keyword>
<evidence type="ECO:0000256" key="5">
    <source>
        <dbReference type="ARBA" id="ARBA00023157"/>
    </source>
</evidence>
<dbReference type="EC" id="3.4.21.-" evidence="7"/>
<dbReference type="EMBL" id="JACHJQ010000001">
    <property type="protein sequence ID" value="MBB4904702.1"/>
    <property type="molecule type" value="Genomic_DNA"/>
</dbReference>
<feature type="signal peptide" evidence="6">
    <location>
        <begin position="1"/>
        <end position="24"/>
    </location>
</feature>
<feature type="chain" id="PRO_5030869424" evidence="6">
    <location>
        <begin position="25"/>
        <end position="218"/>
    </location>
</feature>
<keyword evidence="5" id="KW-1015">Disulfide bond</keyword>
<dbReference type="CDD" id="cd21112">
    <property type="entry name" value="alphaLP-like"/>
    <property type="match status" value="1"/>
</dbReference>
<keyword evidence="6" id="KW-0732">Signal</keyword>
<gene>
    <name evidence="7" type="ORF">FHR82_000912</name>
</gene>
<reference evidence="7 8" key="1">
    <citation type="submission" date="2020-08" db="EMBL/GenBank/DDBJ databases">
        <title>Genomic Encyclopedia of Type Strains, Phase III (KMG-III): the genomes of soil and plant-associated and newly described type strains.</title>
        <authorList>
            <person name="Whitman W."/>
        </authorList>
    </citation>
    <scope>NUCLEOTIDE SEQUENCE [LARGE SCALE GENOMIC DNA]</scope>
    <source>
        <strain evidence="7 8">CECT 8960</strain>
    </source>
</reference>
<dbReference type="Gene3D" id="2.40.10.10">
    <property type="entry name" value="Trypsin-like serine proteases"/>
    <property type="match status" value="2"/>
</dbReference>
<comment type="caution">
    <text evidence="7">The sequence shown here is derived from an EMBL/GenBank/DDBJ whole genome shotgun (WGS) entry which is preliminary data.</text>
</comment>
<dbReference type="InterPro" id="IPR001316">
    <property type="entry name" value="Pept_S1A_streptogrisin"/>
</dbReference>
<dbReference type="GO" id="GO:0004252">
    <property type="term" value="F:serine-type endopeptidase activity"/>
    <property type="evidence" value="ECO:0007669"/>
    <property type="project" value="InterPro"/>
</dbReference>
<dbReference type="PRINTS" id="PR00861">
    <property type="entry name" value="ALYTICPTASE"/>
</dbReference>
<dbReference type="RefSeq" id="WP_184808919.1">
    <property type="nucleotide sequence ID" value="NZ_JACHJQ010000001.1"/>
</dbReference>
<evidence type="ECO:0000313" key="8">
    <source>
        <dbReference type="Proteomes" id="UP000520767"/>
    </source>
</evidence>
<evidence type="ECO:0000313" key="7">
    <source>
        <dbReference type="EMBL" id="MBB4904702.1"/>
    </source>
</evidence>
<dbReference type="InterPro" id="IPR009003">
    <property type="entry name" value="Peptidase_S1_PA"/>
</dbReference>
<dbReference type="AlphaFoldDB" id="A0A7W7Q0F7"/>
<proteinExistence type="inferred from homology"/>